<dbReference type="InterPro" id="IPR013783">
    <property type="entry name" value="Ig-like_fold"/>
</dbReference>
<sequence>MALLSGAMVSVSAAVELPKMFSDHAVFQRGEAVPVWGWGEPGETVTVEFGGQKVTGKADKDGAWRVELASMDAEAKGREMTVTGSSSGSAKVADVLVGEVWMASGQSNMQWSLSQTERAKEDIAAANYPEIRLFQSDRVTAATPQTKVGGAWLVTSPETVGRFSAVGYYFGLKLHQELGVPVGILSTSWGGKPSEAFTSREGLLTEPEGKGLVEQLDAAVKSYDEGSATANYEKALAAWKKKAAEIKEANKTAEKKQNVPRQPGKPSSPALQPNRPNSIYNGMIHPWVGYAMKGAIWYQGESNAGRAKQYETIFPQLILDWRRLWKKELPFYFVQLANFKKASTEPGVPDEWAELQNAQLLTLSLPKTGMAVINDIGMANNIHPTNKLDVGNRLARWALAKDYGKDGIVISGPLYKGSKIEADKVRIEFDHAKGLKSRDGGPLKRFEIAGEDQKWFWADAKIDGESVIVSSDKVSKPVAVRYAWASNPEGANLVNGEGLPASLFRTDDWKLKTER</sequence>
<keyword evidence="5" id="KW-1185">Reference proteome</keyword>
<dbReference type="InterPro" id="IPR039329">
    <property type="entry name" value="SIAE"/>
</dbReference>
<evidence type="ECO:0000256" key="2">
    <source>
        <dbReference type="SAM" id="MobiDB-lite"/>
    </source>
</evidence>
<reference evidence="4 5" key="1">
    <citation type="submission" date="2021-06" db="EMBL/GenBank/DDBJ databases">
        <title>Complete genome of Haloferula helveola possessing various polysaccharide degrading enzymes.</title>
        <authorList>
            <person name="Takami H."/>
            <person name="Huang C."/>
            <person name="Hamasaki K."/>
        </authorList>
    </citation>
    <scope>NUCLEOTIDE SEQUENCE [LARGE SCALE GENOMIC DNA]</scope>
    <source>
        <strain evidence="4 5">CN-1</strain>
    </source>
</reference>
<dbReference type="SUPFAM" id="SSF52266">
    <property type="entry name" value="SGNH hydrolase"/>
    <property type="match status" value="1"/>
</dbReference>
<evidence type="ECO:0000256" key="1">
    <source>
        <dbReference type="ARBA" id="ARBA00022801"/>
    </source>
</evidence>
<evidence type="ECO:0000313" key="4">
    <source>
        <dbReference type="EMBL" id="BCX46299.1"/>
    </source>
</evidence>
<dbReference type="Proteomes" id="UP001374893">
    <property type="component" value="Chromosome"/>
</dbReference>
<proteinExistence type="predicted"/>
<evidence type="ECO:0000313" key="5">
    <source>
        <dbReference type="Proteomes" id="UP001374893"/>
    </source>
</evidence>
<dbReference type="PANTHER" id="PTHR22901">
    <property type="entry name" value="SIALATE O-ACETYLESTERASE"/>
    <property type="match status" value="1"/>
</dbReference>
<dbReference type="Gene3D" id="3.40.50.1110">
    <property type="entry name" value="SGNH hydrolase"/>
    <property type="match status" value="1"/>
</dbReference>
<organism evidence="4 5">
    <name type="scientific">Haloferula helveola</name>
    <dbReference type="NCBI Taxonomy" id="490095"/>
    <lineage>
        <taxon>Bacteria</taxon>
        <taxon>Pseudomonadati</taxon>
        <taxon>Verrucomicrobiota</taxon>
        <taxon>Verrucomicrobiia</taxon>
        <taxon>Verrucomicrobiales</taxon>
        <taxon>Verrucomicrobiaceae</taxon>
        <taxon>Haloferula</taxon>
    </lineage>
</organism>
<gene>
    <name evidence="4" type="ORF">HAHE_02070</name>
</gene>
<feature type="region of interest" description="Disordered" evidence="2">
    <location>
        <begin position="250"/>
        <end position="276"/>
    </location>
</feature>
<dbReference type="Gene3D" id="2.60.40.10">
    <property type="entry name" value="Immunoglobulins"/>
    <property type="match status" value="1"/>
</dbReference>
<dbReference type="InterPro" id="IPR036514">
    <property type="entry name" value="SGNH_hydro_sf"/>
</dbReference>
<keyword evidence="1" id="KW-0378">Hydrolase</keyword>
<accession>A0ABM7R9R4</accession>
<dbReference type="InterPro" id="IPR005181">
    <property type="entry name" value="SASA"/>
</dbReference>
<dbReference type="EMBL" id="AP024702">
    <property type="protein sequence ID" value="BCX46299.1"/>
    <property type="molecule type" value="Genomic_DNA"/>
</dbReference>
<dbReference type="PANTHER" id="PTHR22901:SF0">
    <property type="entry name" value="SIALATE O-ACETYLESTERASE"/>
    <property type="match status" value="1"/>
</dbReference>
<dbReference type="RefSeq" id="WP_338687782.1">
    <property type="nucleotide sequence ID" value="NZ_AP024702.1"/>
</dbReference>
<name>A0ABM7R9R4_9BACT</name>
<evidence type="ECO:0000259" key="3">
    <source>
        <dbReference type="Pfam" id="PF03629"/>
    </source>
</evidence>
<protein>
    <submittedName>
        <fullName evidence="4">9-O-acetylesterase</fullName>
    </submittedName>
</protein>
<dbReference type="Pfam" id="PF03629">
    <property type="entry name" value="SASA"/>
    <property type="match status" value="1"/>
</dbReference>
<feature type="domain" description="Sialate O-acetylesterase" evidence="3">
    <location>
        <begin position="279"/>
        <end position="396"/>
    </location>
</feature>